<accession>A0A8B9ASY0</accession>
<evidence type="ECO:0000313" key="7">
    <source>
        <dbReference type="RefSeq" id="XP_038987038.1"/>
    </source>
</evidence>
<dbReference type="GO" id="GO:0005634">
    <property type="term" value="C:nucleus"/>
    <property type="evidence" value="ECO:0007669"/>
    <property type="project" value="UniProtKB-SubCell"/>
</dbReference>
<keyword evidence="5" id="KW-0539">Nucleus</keyword>
<dbReference type="PANTHER" id="PTHR34397:SF22">
    <property type="entry name" value="OS05G0237600 PROTEIN"/>
    <property type="match status" value="1"/>
</dbReference>
<evidence type="ECO:0000256" key="5">
    <source>
        <dbReference type="ARBA" id="ARBA00023242"/>
    </source>
</evidence>
<evidence type="ECO:0000256" key="4">
    <source>
        <dbReference type="ARBA" id="ARBA00023163"/>
    </source>
</evidence>
<dbReference type="Gene3D" id="2.40.330.10">
    <property type="entry name" value="DNA-binding pseudobarrel domain"/>
    <property type="match status" value="1"/>
</dbReference>
<comment type="subcellular location">
    <subcellularLocation>
        <location evidence="1">Nucleus</location>
    </subcellularLocation>
</comment>
<reference evidence="7" key="2">
    <citation type="submission" date="2025-08" db="UniProtKB">
        <authorList>
            <consortium name="RefSeq"/>
        </authorList>
    </citation>
    <scope>IDENTIFICATION</scope>
    <source>
        <tissue evidence="7">Young leaves</tissue>
    </source>
</reference>
<dbReference type="OrthoDB" id="631801at2759"/>
<evidence type="ECO:0000256" key="1">
    <source>
        <dbReference type="ARBA" id="ARBA00004123"/>
    </source>
</evidence>
<dbReference type="Proteomes" id="UP000228380">
    <property type="component" value="Chromosome 10"/>
</dbReference>
<dbReference type="KEGG" id="pda:120112243"/>
<gene>
    <name evidence="7" type="primary">LOC120112243</name>
</gene>
<dbReference type="AlphaFoldDB" id="A0A8B9ASY0"/>
<protein>
    <submittedName>
        <fullName evidence="7">B3 domain-containing protein At2g31420-like</fullName>
    </submittedName>
</protein>
<evidence type="ECO:0000256" key="2">
    <source>
        <dbReference type="ARBA" id="ARBA00023015"/>
    </source>
</evidence>
<dbReference type="InterPro" id="IPR005508">
    <property type="entry name" value="At2g31720-like"/>
</dbReference>
<reference evidence="6" key="1">
    <citation type="journal article" date="2019" name="Nat. Commun.">
        <title>Genome-wide association mapping of date palm fruit traits.</title>
        <authorList>
            <person name="Hazzouri K.M."/>
            <person name="Gros-Balthazard M."/>
            <person name="Flowers J.M."/>
            <person name="Copetti D."/>
            <person name="Lemansour A."/>
            <person name="Lebrun M."/>
            <person name="Masmoudi K."/>
            <person name="Ferrand S."/>
            <person name="Dhar M.I."/>
            <person name="Fresquez Z.A."/>
            <person name="Rosas U."/>
            <person name="Zhang J."/>
            <person name="Talag J."/>
            <person name="Lee S."/>
            <person name="Kudrna D."/>
            <person name="Powell R.F."/>
            <person name="Leitch I.J."/>
            <person name="Krueger R.R."/>
            <person name="Wing R.A."/>
            <person name="Amiri K.M.A."/>
            <person name="Purugganan M.D."/>
        </authorList>
    </citation>
    <scope>NUCLEOTIDE SEQUENCE [LARGE SCALE GENOMIC DNA]</scope>
    <source>
        <strain evidence="6">cv. Khalas</strain>
    </source>
</reference>
<dbReference type="InterPro" id="IPR015300">
    <property type="entry name" value="DNA-bd_pseudobarrel_sf"/>
</dbReference>
<evidence type="ECO:0000256" key="3">
    <source>
        <dbReference type="ARBA" id="ARBA00023125"/>
    </source>
</evidence>
<keyword evidence="4" id="KW-0804">Transcription</keyword>
<keyword evidence="2" id="KW-0805">Transcription regulation</keyword>
<dbReference type="GeneID" id="120112243"/>
<dbReference type="PANTHER" id="PTHR34397">
    <property type="entry name" value="OS05G0237600 PROTEIN"/>
    <property type="match status" value="1"/>
</dbReference>
<name>A0A8B9ASY0_PHODC</name>
<organism evidence="6 7">
    <name type="scientific">Phoenix dactylifera</name>
    <name type="common">Date palm</name>
    <dbReference type="NCBI Taxonomy" id="42345"/>
    <lineage>
        <taxon>Eukaryota</taxon>
        <taxon>Viridiplantae</taxon>
        <taxon>Streptophyta</taxon>
        <taxon>Embryophyta</taxon>
        <taxon>Tracheophyta</taxon>
        <taxon>Spermatophyta</taxon>
        <taxon>Magnoliopsida</taxon>
        <taxon>Liliopsida</taxon>
        <taxon>Arecaceae</taxon>
        <taxon>Coryphoideae</taxon>
        <taxon>Phoeniceae</taxon>
        <taxon>Phoenix</taxon>
    </lineage>
</organism>
<keyword evidence="3" id="KW-0238">DNA-binding</keyword>
<dbReference type="RefSeq" id="XP_038987038.1">
    <property type="nucleotide sequence ID" value="XM_039131110.1"/>
</dbReference>
<sequence>MSSTTIPEWVRKLVGEHGGSDPWFITTKTLTSSDRNFRNQNRLLIPSQDVNDNLIPMLSEAEKTAASLHPTSRRISSNDRAQGREHGGLDVYVCSRNGYHWNLKLTCWDTTRSTVIKGQDYKAFMIFGTLQVNDKVELWGFRQGEEGKLCFALGKKTVS</sequence>
<keyword evidence="6" id="KW-1185">Reference proteome</keyword>
<dbReference type="Pfam" id="PF03754">
    <property type="entry name" value="At2g31720-like"/>
    <property type="match status" value="1"/>
</dbReference>
<dbReference type="SUPFAM" id="SSF101936">
    <property type="entry name" value="DNA-binding pseudobarrel domain"/>
    <property type="match status" value="1"/>
</dbReference>
<proteinExistence type="predicted"/>
<dbReference type="GO" id="GO:0003677">
    <property type="term" value="F:DNA binding"/>
    <property type="evidence" value="ECO:0007669"/>
    <property type="project" value="UniProtKB-KW"/>
</dbReference>
<evidence type="ECO:0000313" key="6">
    <source>
        <dbReference type="Proteomes" id="UP000228380"/>
    </source>
</evidence>